<evidence type="ECO:0000256" key="4">
    <source>
        <dbReference type="ARBA" id="ARBA00023098"/>
    </source>
</evidence>
<proteinExistence type="predicted"/>
<keyword evidence="2" id="KW-0378">Hydrolase</keyword>
<organism evidence="6 7">
    <name type="scientific">Phomopsis amygdali</name>
    <name type="common">Fusicoccum amygdali</name>
    <dbReference type="NCBI Taxonomy" id="1214568"/>
    <lineage>
        <taxon>Eukaryota</taxon>
        <taxon>Fungi</taxon>
        <taxon>Dikarya</taxon>
        <taxon>Ascomycota</taxon>
        <taxon>Pezizomycotina</taxon>
        <taxon>Sordariomycetes</taxon>
        <taxon>Sordariomycetidae</taxon>
        <taxon>Diaporthales</taxon>
        <taxon>Diaporthaceae</taxon>
        <taxon>Diaporthe</taxon>
    </lineage>
</organism>
<dbReference type="InterPro" id="IPR029058">
    <property type="entry name" value="AB_hydrolase_fold"/>
</dbReference>
<evidence type="ECO:0000256" key="2">
    <source>
        <dbReference type="ARBA" id="ARBA00022801"/>
    </source>
</evidence>
<reference evidence="6" key="1">
    <citation type="submission" date="2023-06" db="EMBL/GenBank/DDBJ databases">
        <authorList>
            <person name="Noh H."/>
        </authorList>
    </citation>
    <scope>NUCLEOTIDE SEQUENCE</scope>
    <source>
        <strain evidence="6">DUCC20226</strain>
    </source>
</reference>
<dbReference type="GO" id="GO:0016042">
    <property type="term" value="P:lipid catabolic process"/>
    <property type="evidence" value="ECO:0007669"/>
    <property type="project" value="UniProtKB-KW"/>
</dbReference>
<dbReference type="AlphaFoldDB" id="A0AAD9W5W7"/>
<feature type="region of interest" description="Disordered" evidence="5">
    <location>
        <begin position="528"/>
        <end position="632"/>
    </location>
</feature>
<evidence type="ECO:0000256" key="5">
    <source>
        <dbReference type="SAM" id="MobiDB-lite"/>
    </source>
</evidence>
<feature type="region of interest" description="Disordered" evidence="5">
    <location>
        <begin position="450"/>
        <end position="478"/>
    </location>
</feature>
<dbReference type="Gene3D" id="3.40.50.1820">
    <property type="entry name" value="alpha/beta hydrolase"/>
    <property type="match status" value="1"/>
</dbReference>
<sequence length="632" mass="71161">MSPVIRATTATLAALNTISSLSGGSNGPVVSDFNNKSVNILPPLPGPNKAGVVTLHVEDVDRHDLPLCDLGNNQIPNVFCKRPRKITASLYYPACPRPWENQPEPVLLDEHHFAAVFPPSILANISQGVADGSSALHNLMSQAVDEAPACRGQYPMVIFAPTAGGQRQAYTQAASELASLGHVVVTVDYPYLSGAVKQADGDVHLSTFGHWIDTREALSIQTNDVQYVLSHLVTEEQPLSYLPSWTNETTVQLDACVFGHGSGGQVAQMMVDTQFIKCGGPLEGVLTLPAPFNKEETTAVSKPTVKDPRPGVPLKFPLKGAHFALPTKHRMIQVLKDLRATGTNAMAQFICRITSTCEKPIQKRNVGDDPWVPPKKPYYKNPCDNDYGYKHDKDEHKHCYYDGKWDDGCNDRYEDDHSDCVDPCVDPCDTYDPCDPCDKPCPIPPIPYPPPGIFPPNTTWPPYREDKTRPDDRPWDDQWDDYHNDGGDYGREYGDEDCNHYNGGYDDGYDHYGDHGRDHYREWDKKHHDHGYVDDHDEHEDYDDQYGHKDDYGGDEFNYGDQEPDYYDDDQDYHGDWDKKYHDHHGYVDDHEKGKYEDHYGGDESNYGDQDDDYDEGNNHGYVDDWDDEGNR</sequence>
<keyword evidence="7" id="KW-1185">Reference proteome</keyword>
<keyword evidence="4" id="KW-0443">Lipid metabolism</keyword>
<evidence type="ECO:0000313" key="7">
    <source>
        <dbReference type="Proteomes" id="UP001265746"/>
    </source>
</evidence>
<accession>A0AAD9W5W7</accession>
<comment type="caution">
    <text evidence="6">The sequence shown here is derived from an EMBL/GenBank/DDBJ whole genome shotgun (WGS) entry which is preliminary data.</text>
</comment>
<keyword evidence="3" id="KW-0442">Lipid degradation</keyword>
<evidence type="ECO:0000313" key="6">
    <source>
        <dbReference type="EMBL" id="KAK2607972.1"/>
    </source>
</evidence>
<dbReference type="Pfam" id="PF03403">
    <property type="entry name" value="PAF-AH_p_II"/>
    <property type="match status" value="1"/>
</dbReference>
<dbReference type="Proteomes" id="UP001265746">
    <property type="component" value="Unassembled WGS sequence"/>
</dbReference>
<feature type="compositionally biased region" description="Basic and acidic residues" evidence="5">
    <location>
        <begin position="463"/>
        <end position="478"/>
    </location>
</feature>
<dbReference type="PANTHER" id="PTHR10272">
    <property type="entry name" value="PLATELET-ACTIVATING FACTOR ACETYLHYDROLASE"/>
    <property type="match status" value="1"/>
</dbReference>
<dbReference type="EC" id="3.1.1.47" evidence="1"/>
<evidence type="ECO:0000256" key="1">
    <source>
        <dbReference type="ARBA" id="ARBA00013201"/>
    </source>
</evidence>
<feature type="compositionally biased region" description="Acidic residues" evidence="5">
    <location>
        <begin position="562"/>
        <end position="571"/>
    </location>
</feature>
<dbReference type="EMBL" id="JAUJFL010000003">
    <property type="protein sequence ID" value="KAK2607972.1"/>
    <property type="molecule type" value="Genomic_DNA"/>
</dbReference>
<protein>
    <recommendedName>
        <fullName evidence="1">1-alkyl-2-acetylglycerophosphocholine esterase</fullName>
        <ecNumber evidence="1">3.1.1.47</ecNumber>
    </recommendedName>
</protein>
<feature type="compositionally biased region" description="Basic and acidic residues" evidence="5">
    <location>
        <begin position="572"/>
        <end position="602"/>
    </location>
</feature>
<gene>
    <name evidence="6" type="ORF">N8I77_006611</name>
</gene>
<name>A0AAD9W5W7_PHOAM</name>
<dbReference type="GO" id="GO:0003847">
    <property type="term" value="F:1-alkyl-2-acetylglycerophosphocholine esterase activity"/>
    <property type="evidence" value="ECO:0007669"/>
    <property type="project" value="UniProtKB-EC"/>
</dbReference>
<evidence type="ECO:0000256" key="3">
    <source>
        <dbReference type="ARBA" id="ARBA00022963"/>
    </source>
</evidence>
<dbReference type="SUPFAM" id="SSF53474">
    <property type="entry name" value="alpha/beta-Hydrolases"/>
    <property type="match status" value="1"/>
</dbReference>
<dbReference type="PANTHER" id="PTHR10272:SF14">
    <property type="entry name" value="PAF ACETYLHYDROLASE FAMILY PROTEIN"/>
    <property type="match status" value="1"/>
</dbReference>